<keyword evidence="1" id="KW-0808">Transferase</keyword>
<proteinExistence type="predicted"/>
<evidence type="ECO:0000259" key="5">
    <source>
        <dbReference type="Pfam" id="PF02811"/>
    </source>
</evidence>
<sequence>MKFEFPYNPDEWLEKKMVMENYHKHTTWSNLVQIDSATSVEEFMDYLNSYGCRCFFSGEHGYQGEWLYIYDKCRATQNEKWREAHGYNAPLKFCYSTEAYWVKDRFAKDRSNCHIVIVARNYNAMRKLNYILSEANVSGFYGKPRIDLNLLFSLDYDDVYVTSACIAGWKYDDAEDIWLKIWKHFRNHFFLEYQANNTPAQKELNSKIYELSKRYGIQTIIGLDTHYLNEEDHIKRENLLQRKGIRYPEESGWHMDFPNGDEVFRRMMQQNVLPPDEIVYAMMNTHVFVSGVDDIEIDTSFKIPILPQYQKYSYDERVKILRQLLYGQYEKEENQSPERLEGLKYEISQIVESGTADYFLDDYHIIKLATSVDYGGQLTTTSRGSASSYYTSKLLGFTTMDRFESEVPIYPERFITKERIQSSHQMPDVDLNCAAQEPFVGASKSLLGEEGCYPLLAVGKFGEKSGFKLYADIKGISPSIANEITACIELYNNALKDADDEEDKKRIFIEDYITDPKLLKVFNDSKPYQGIIEQAKVHACGHLIFNGNPNQKNVIGYGDIRYEIGLIRCCSESTGRSVLVACVEGNMLDAYGYVKNDYLIVDVVGIIYKLYHSIGMEVPTVNQLRRMVQNDSATWNMYARGITCCLNQCEKESTTRKVMRYRPRHIKELAAFIAGIRPGFKSLINGFLDRIEYSNGESAIDELLEDSFHYMLYQEAVMRIFAYLGIEMKESYDTIKGISKKKLKGKELEKIENSLKEHWLRNIGNLNNFIPVYKVIKDSARYSFNAPHALAMAFDSLYEAWFKAHYTSKFYEVTLNHYQGKNDKDKIAALQKEAMNFFDYKMGEFAYGKDNSQFVVDDEERIIYPNLASIKGIGVNVVKDMMSISNSGLDDFVEIRRAIKGTQINATVFKNLVKIGYFKKYGSIKKLLNILEIYNRWAGSSGDGLSTIPKASIPELGLENIDIQKFASDITPKGNISKKQYTNLNWIGLVKELAQYVPDDEYGVGILLKFQLEVLDYIDYVNPEFDPRYCMVLDIDTKYSPKILGYCLSTGQKKEFKIHKKRDCRKKEIVVGFDQCPIDKGDIIYIKSFKKELAVKKVDDEWIEIPGVFNTWINDYSKIQLEQVC</sequence>
<dbReference type="PANTHER" id="PTHR32294:SF0">
    <property type="entry name" value="DNA POLYMERASE III SUBUNIT ALPHA"/>
    <property type="match status" value="1"/>
</dbReference>
<evidence type="ECO:0000256" key="3">
    <source>
        <dbReference type="ARBA" id="ARBA00022705"/>
    </source>
</evidence>
<comment type="caution">
    <text evidence="8">The sequence shown here is derived from an EMBL/GenBank/DDBJ whole genome shotgun (WGS) entry which is preliminary data.</text>
</comment>
<dbReference type="Pfam" id="PF17657">
    <property type="entry name" value="DNA_pol3_finger"/>
    <property type="match status" value="1"/>
</dbReference>
<dbReference type="Proteomes" id="UP000003763">
    <property type="component" value="Unassembled WGS sequence"/>
</dbReference>
<evidence type="ECO:0000259" key="6">
    <source>
        <dbReference type="Pfam" id="PF07733"/>
    </source>
</evidence>
<accession>G5HE55</accession>
<dbReference type="SUPFAM" id="SSF89550">
    <property type="entry name" value="PHP domain-like"/>
    <property type="match status" value="1"/>
</dbReference>
<evidence type="ECO:0000256" key="1">
    <source>
        <dbReference type="ARBA" id="ARBA00022679"/>
    </source>
</evidence>
<reference evidence="8 9" key="1">
    <citation type="submission" date="2011-08" db="EMBL/GenBank/DDBJ databases">
        <title>The Genome Sequence of Clostridium citroniae WAL-17108.</title>
        <authorList>
            <consortium name="The Broad Institute Genome Sequencing Platform"/>
            <person name="Earl A."/>
            <person name="Ward D."/>
            <person name="Feldgarden M."/>
            <person name="Gevers D."/>
            <person name="Finegold S.M."/>
            <person name="Summanen P.H."/>
            <person name="Molitoris D.R."/>
            <person name="Vaisanen M.L."/>
            <person name="Daigneault M."/>
            <person name="Allen-Vercoe E."/>
            <person name="Young S.K."/>
            <person name="Zeng Q."/>
            <person name="Gargeya S."/>
            <person name="Fitzgerald M."/>
            <person name="Haas B."/>
            <person name="Abouelleil A."/>
            <person name="Alvarado L."/>
            <person name="Arachchi H.M."/>
            <person name="Berlin A."/>
            <person name="Brown A."/>
            <person name="Chapman S.B."/>
            <person name="Chen Z."/>
            <person name="Dunbar C."/>
            <person name="Freedman E."/>
            <person name="Gearin G."/>
            <person name="Gellesch M."/>
            <person name="Goldberg J."/>
            <person name="Griggs A."/>
            <person name="Gujja S."/>
            <person name="Heiman D."/>
            <person name="Howarth C."/>
            <person name="Larson L."/>
            <person name="Lui A."/>
            <person name="MacDonald P.J.P."/>
            <person name="Montmayeur A."/>
            <person name="Murphy C."/>
            <person name="Neiman D."/>
            <person name="Pearson M."/>
            <person name="Priest M."/>
            <person name="Roberts A."/>
            <person name="Saif S."/>
            <person name="Shea T."/>
            <person name="Shenoy N."/>
            <person name="Sisk P."/>
            <person name="Stolte C."/>
            <person name="Sykes S."/>
            <person name="Wortman J."/>
            <person name="Nusbaum C."/>
            <person name="Birren B."/>
        </authorList>
    </citation>
    <scope>NUCLEOTIDE SEQUENCE [LARGE SCALE GENOMIC DNA]</scope>
    <source>
        <strain evidence="8 9">WAL-17108</strain>
    </source>
</reference>
<dbReference type="InterPro" id="IPR040982">
    <property type="entry name" value="DNA_pol3_finger"/>
</dbReference>
<dbReference type="HOGENOM" id="CLU_009525_0_0_9"/>
<evidence type="ECO:0000313" key="9">
    <source>
        <dbReference type="Proteomes" id="UP000003763"/>
    </source>
</evidence>
<dbReference type="Pfam" id="PF07733">
    <property type="entry name" value="DNA_pol3_alpha"/>
    <property type="match status" value="1"/>
</dbReference>
<evidence type="ECO:0000256" key="2">
    <source>
        <dbReference type="ARBA" id="ARBA00022695"/>
    </source>
</evidence>
<gene>
    <name evidence="8" type="ORF">HMPREF9469_00867</name>
</gene>
<dbReference type="InterPro" id="IPR004013">
    <property type="entry name" value="PHP_dom"/>
</dbReference>
<evidence type="ECO:0000313" key="8">
    <source>
        <dbReference type="EMBL" id="EHF00282.1"/>
    </source>
</evidence>
<evidence type="ECO:0000256" key="4">
    <source>
        <dbReference type="ARBA" id="ARBA00022932"/>
    </source>
</evidence>
<dbReference type="eggNOG" id="COG0587">
    <property type="taxonomic scope" value="Bacteria"/>
</dbReference>
<dbReference type="Gene3D" id="3.20.20.140">
    <property type="entry name" value="Metal-dependent hydrolases"/>
    <property type="match status" value="1"/>
</dbReference>
<protein>
    <submittedName>
        <fullName evidence="8">Uncharacterized protein</fullName>
    </submittedName>
</protein>
<feature type="domain" description="DNA polymerase III alpha subunit finger" evidence="7">
    <location>
        <begin position="623"/>
        <end position="757"/>
    </location>
</feature>
<dbReference type="InterPro" id="IPR011708">
    <property type="entry name" value="DNA_pol3_alpha_NTPase_dom"/>
</dbReference>
<organism evidence="8 9">
    <name type="scientific">[Clostridium] citroniae WAL-17108</name>
    <dbReference type="NCBI Taxonomy" id="742733"/>
    <lineage>
        <taxon>Bacteria</taxon>
        <taxon>Bacillati</taxon>
        <taxon>Bacillota</taxon>
        <taxon>Clostridia</taxon>
        <taxon>Lachnospirales</taxon>
        <taxon>Lachnospiraceae</taxon>
        <taxon>Enterocloster</taxon>
    </lineage>
</organism>
<dbReference type="AlphaFoldDB" id="G5HE55"/>
<dbReference type="Pfam" id="PF02811">
    <property type="entry name" value="PHP"/>
    <property type="match status" value="1"/>
</dbReference>
<dbReference type="InterPro" id="IPR016195">
    <property type="entry name" value="Pol/histidinol_Pase-like"/>
</dbReference>
<dbReference type="PANTHER" id="PTHR32294">
    <property type="entry name" value="DNA POLYMERASE III SUBUNIT ALPHA"/>
    <property type="match status" value="1"/>
</dbReference>
<dbReference type="EMBL" id="ADLJ01000006">
    <property type="protein sequence ID" value="EHF00282.1"/>
    <property type="molecule type" value="Genomic_DNA"/>
</dbReference>
<feature type="domain" description="PHP" evidence="5">
    <location>
        <begin position="22"/>
        <end position="195"/>
    </location>
</feature>
<feature type="domain" description="Bacterial DNA polymerase III alpha subunit NTPase" evidence="6">
    <location>
        <begin position="325"/>
        <end position="547"/>
    </location>
</feature>
<evidence type="ECO:0000259" key="7">
    <source>
        <dbReference type="Pfam" id="PF17657"/>
    </source>
</evidence>
<name>G5HE55_9FIRM</name>
<dbReference type="GO" id="GO:0006260">
    <property type="term" value="P:DNA replication"/>
    <property type="evidence" value="ECO:0007669"/>
    <property type="project" value="UniProtKB-KW"/>
</dbReference>
<dbReference type="InterPro" id="IPR004805">
    <property type="entry name" value="DnaE2/DnaE/PolC"/>
</dbReference>
<dbReference type="PATRIC" id="fig|742733.3.peg.902"/>
<keyword evidence="3" id="KW-0235">DNA replication</keyword>
<dbReference type="GO" id="GO:0003887">
    <property type="term" value="F:DNA-directed DNA polymerase activity"/>
    <property type="evidence" value="ECO:0007669"/>
    <property type="project" value="UniProtKB-KW"/>
</dbReference>
<keyword evidence="2" id="KW-0548">Nucleotidyltransferase</keyword>
<keyword evidence="4" id="KW-0239">DNA-directed DNA polymerase</keyword>
<dbReference type="GO" id="GO:0008408">
    <property type="term" value="F:3'-5' exonuclease activity"/>
    <property type="evidence" value="ECO:0007669"/>
    <property type="project" value="InterPro"/>
</dbReference>